<proteinExistence type="predicted"/>
<dbReference type="InterPro" id="IPR037151">
    <property type="entry name" value="AlkB-like_sf"/>
</dbReference>
<evidence type="ECO:0000313" key="9">
    <source>
        <dbReference type="EMBL" id="KAJ3180257.1"/>
    </source>
</evidence>
<organism evidence="9 10">
    <name type="scientific">Geranomyces variabilis</name>
    <dbReference type="NCBI Taxonomy" id="109894"/>
    <lineage>
        <taxon>Eukaryota</taxon>
        <taxon>Fungi</taxon>
        <taxon>Fungi incertae sedis</taxon>
        <taxon>Chytridiomycota</taxon>
        <taxon>Chytridiomycota incertae sedis</taxon>
        <taxon>Chytridiomycetes</taxon>
        <taxon>Spizellomycetales</taxon>
        <taxon>Powellomycetaceae</taxon>
        <taxon>Geranomyces</taxon>
    </lineage>
</organism>
<gene>
    <name evidence="9" type="ORF">HDU87_002135</name>
</gene>
<dbReference type="InterPro" id="IPR032854">
    <property type="entry name" value="ALKBH3"/>
</dbReference>
<dbReference type="PROSITE" id="PS51140">
    <property type="entry name" value="CUE"/>
    <property type="match status" value="1"/>
</dbReference>
<dbReference type="InterPro" id="IPR005123">
    <property type="entry name" value="Oxoglu/Fe-dep_dioxygenase_dom"/>
</dbReference>
<evidence type="ECO:0000259" key="7">
    <source>
        <dbReference type="PROSITE" id="PS51471"/>
    </source>
</evidence>
<dbReference type="EMBL" id="JADGJQ010000017">
    <property type="protein sequence ID" value="KAJ3180257.1"/>
    <property type="molecule type" value="Genomic_DNA"/>
</dbReference>
<dbReference type="Proteomes" id="UP001212152">
    <property type="component" value="Unassembled WGS sequence"/>
</dbReference>
<dbReference type="GO" id="GO:0051213">
    <property type="term" value="F:dioxygenase activity"/>
    <property type="evidence" value="ECO:0007669"/>
    <property type="project" value="InterPro"/>
</dbReference>
<dbReference type="GO" id="GO:0006307">
    <property type="term" value="P:DNA alkylation repair"/>
    <property type="evidence" value="ECO:0007669"/>
    <property type="project" value="InterPro"/>
</dbReference>
<dbReference type="PROSITE" id="PS51471">
    <property type="entry name" value="FE2OG_OXY"/>
    <property type="match status" value="1"/>
</dbReference>
<dbReference type="PANTHER" id="PTHR31212:SF4">
    <property type="entry name" value="ALPHA-KETOGLUTARATE-DEPENDENT DIOXYGENASE ALKB HOMOLOG 3"/>
    <property type="match status" value="1"/>
</dbReference>
<dbReference type="Pfam" id="PF13532">
    <property type="entry name" value="2OG-FeII_Oxy_2"/>
    <property type="match status" value="1"/>
</dbReference>
<keyword evidence="3" id="KW-0862">Zinc</keyword>
<feature type="region of interest" description="Disordered" evidence="5">
    <location>
        <begin position="97"/>
        <end position="116"/>
    </location>
</feature>
<dbReference type="InterPro" id="IPR010666">
    <property type="entry name" value="Znf_GRF"/>
</dbReference>
<dbReference type="InterPro" id="IPR003892">
    <property type="entry name" value="CUE"/>
</dbReference>
<dbReference type="Pfam" id="PF06839">
    <property type="entry name" value="Zn_ribbon_GRF"/>
    <property type="match status" value="1"/>
</dbReference>
<keyword evidence="10" id="KW-1185">Reference proteome</keyword>
<dbReference type="Gene3D" id="2.60.120.590">
    <property type="entry name" value="Alpha-ketoglutarate-dependent dioxygenase AlkB-like"/>
    <property type="match status" value="1"/>
</dbReference>
<keyword evidence="2 4" id="KW-0863">Zinc-finger</keyword>
<evidence type="ECO:0000313" key="10">
    <source>
        <dbReference type="Proteomes" id="UP001212152"/>
    </source>
</evidence>
<dbReference type="SUPFAM" id="SSF51197">
    <property type="entry name" value="Clavaminate synthase-like"/>
    <property type="match status" value="1"/>
</dbReference>
<comment type="caution">
    <text evidence="9">The sequence shown here is derived from an EMBL/GenBank/DDBJ whole genome shotgun (WGS) entry which is preliminary data.</text>
</comment>
<dbReference type="GO" id="GO:0043130">
    <property type="term" value="F:ubiquitin binding"/>
    <property type="evidence" value="ECO:0007669"/>
    <property type="project" value="InterPro"/>
</dbReference>
<evidence type="ECO:0000256" key="1">
    <source>
        <dbReference type="ARBA" id="ARBA00022723"/>
    </source>
</evidence>
<reference evidence="9" key="1">
    <citation type="submission" date="2020-05" db="EMBL/GenBank/DDBJ databases">
        <title>Phylogenomic resolution of chytrid fungi.</title>
        <authorList>
            <person name="Stajich J.E."/>
            <person name="Amses K."/>
            <person name="Simmons R."/>
            <person name="Seto K."/>
            <person name="Myers J."/>
            <person name="Bonds A."/>
            <person name="Quandt C.A."/>
            <person name="Barry K."/>
            <person name="Liu P."/>
            <person name="Grigoriev I."/>
            <person name="Longcore J.E."/>
            <person name="James T.Y."/>
        </authorList>
    </citation>
    <scope>NUCLEOTIDE SEQUENCE</scope>
    <source>
        <strain evidence="9">JEL0379</strain>
    </source>
</reference>
<sequence>MADANDEALAQLIAVFDSQFSESQLLAALARRRGNVASTIDLLLSQQDPPAKRRRTAISDFFAPGPASTKKPASPPPESSVVQSSTAGLRNAFDLLGKKADDDNDDDPASSGGPPIWLKADTISSAVPCELFTNILPPDLADTLLRVLLTEATTWRRREFVLFDREVQSPHATSFYEDRTPDGVSAADYWYGGKREKEVRTMPPAMRAARDFIALRVNERMRARDAASPSGKRHFAELRGEWRPNICVANSYRDHEEGVGPHIDKLTYLGPRPTIGSLSLGAARPFRLRRIARPGGAPAQTFNVVLPHNSLLIMFPPTQEEYRHSVPKCQSSSLSPHPISHATRINLTFRVSRQEYQNSVPMCKCGNPAELRPVVKQEKTFGRYFYMCGTGGSEARGIPAGTNCGMFEWLDVKAKVSAAARNENESYVW</sequence>
<protein>
    <recommendedName>
        <fullName evidence="11">Fe2OG dioxygenase domain-containing protein</fullName>
    </recommendedName>
</protein>
<accession>A0AAD5TMI2</accession>
<dbReference type="InterPro" id="IPR027450">
    <property type="entry name" value="AlkB-like"/>
</dbReference>
<keyword evidence="1" id="KW-0479">Metal-binding</keyword>
<evidence type="ECO:0000256" key="3">
    <source>
        <dbReference type="ARBA" id="ARBA00022833"/>
    </source>
</evidence>
<feature type="domain" description="CUE" evidence="6">
    <location>
        <begin position="4"/>
        <end position="48"/>
    </location>
</feature>
<evidence type="ECO:0000259" key="6">
    <source>
        <dbReference type="PROSITE" id="PS51140"/>
    </source>
</evidence>
<evidence type="ECO:0000256" key="2">
    <source>
        <dbReference type="ARBA" id="ARBA00022771"/>
    </source>
</evidence>
<evidence type="ECO:0000256" key="4">
    <source>
        <dbReference type="PROSITE-ProRule" id="PRU01343"/>
    </source>
</evidence>
<feature type="domain" description="GRF-type" evidence="8">
    <location>
        <begin position="363"/>
        <end position="413"/>
    </location>
</feature>
<feature type="region of interest" description="Disordered" evidence="5">
    <location>
        <begin position="61"/>
        <end position="84"/>
    </location>
</feature>
<dbReference type="GO" id="GO:0008270">
    <property type="term" value="F:zinc ion binding"/>
    <property type="evidence" value="ECO:0007669"/>
    <property type="project" value="UniProtKB-KW"/>
</dbReference>
<evidence type="ECO:0000259" key="8">
    <source>
        <dbReference type="PROSITE" id="PS51999"/>
    </source>
</evidence>
<name>A0AAD5TMI2_9FUNG</name>
<dbReference type="PROSITE" id="PS51999">
    <property type="entry name" value="ZF_GRF"/>
    <property type="match status" value="1"/>
</dbReference>
<dbReference type="CDD" id="cd14279">
    <property type="entry name" value="CUE"/>
    <property type="match status" value="1"/>
</dbReference>
<dbReference type="PANTHER" id="PTHR31212">
    <property type="entry name" value="ALPHA-KETOGLUTARATE-DEPENDENT DIOXYGENASE ALKB HOMOLOG 3"/>
    <property type="match status" value="1"/>
</dbReference>
<feature type="domain" description="Fe2OG dioxygenase" evidence="7">
    <location>
        <begin position="243"/>
        <end position="353"/>
    </location>
</feature>
<evidence type="ECO:0008006" key="11">
    <source>
        <dbReference type="Google" id="ProtNLM"/>
    </source>
</evidence>
<dbReference type="AlphaFoldDB" id="A0AAD5TMI2"/>
<evidence type="ECO:0000256" key="5">
    <source>
        <dbReference type="SAM" id="MobiDB-lite"/>
    </source>
</evidence>